<comment type="caution">
    <text evidence="10">The sequence shown here is derived from an EMBL/GenBank/DDBJ whole genome shotgun (WGS) entry which is preliminary data.</text>
</comment>
<evidence type="ECO:0000256" key="2">
    <source>
        <dbReference type="ARBA" id="ARBA00022723"/>
    </source>
</evidence>
<dbReference type="EC" id="3.1.-.-" evidence="7"/>
<dbReference type="HAMAP" id="MF_01471">
    <property type="entry name" value="Cas2"/>
    <property type="match status" value="1"/>
</dbReference>
<keyword evidence="8" id="KW-0812">Transmembrane</keyword>
<dbReference type="Proteomes" id="UP000178040">
    <property type="component" value="Unassembled WGS sequence"/>
</dbReference>
<keyword evidence="8" id="KW-1133">Transmembrane helix</keyword>
<dbReference type="GO" id="GO:0051607">
    <property type="term" value="P:defense response to virus"/>
    <property type="evidence" value="ECO:0007669"/>
    <property type="project" value="UniProtKB-UniRule"/>
</dbReference>
<dbReference type="GO" id="GO:0016787">
    <property type="term" value="F:hydrolase activity"/>
    <property type="evidence" value="ECO:0007669"/>
    <property type="project" value="UniProtKB-KW"/>
</dbReference>
<sequence length="209" mass="24321">MTLNPTSTGTTKVSSGTSAEKFKHGEVRDFVIATLTIGLLVGGILITPNFPIIFGTLAQLFQELKKKKIPEAKVKRVLKNLEKKEIIYLERRGSEVYVHLKDWLQPKVIKYSLKSILSEKSSNKKWSGKWFLVFFDVPEKQRNKRDYFRSFLREIGFYQYQQSVYVFPYECEKEISLLKKIVEGGKYISYVIAEKIENEKEAKIYFGLN</sequence>
<keyword evidence="8" id="KW-0472">Membrane</keyword>
<feature type="transmembrane region" description="Helical" evidence="8">
    <location>
        <begin position="30"/>
        <end position="58"/>
    </location>
</feature>
<evidence type="ECO:0000256" key="4">
    <source>
        <dbReference type="ARBA" id="ARBA00022801"/>
    </source>
</evidence>
<proteinExistence type="inferred from homology"/>
<dbReference type="EMBL" id="MGAI01000047">
    <property type="protein sequence ID" value="OGK43553.1"/>
    <property type="molecule type" value="Genomic_DNA"/>
</dbReference>
<dbReference type="Gene3D" id="3.30.70.2650">
    <property type="match status" value="1"/>
</dbReference>
<dbReference type="InterPro" id="IPR048846">
    <property type="entry name" value="PaaX-like_central"/>
</dbReference>
<comment type="subunit">
    <text evidence="7">Homodimer, forms a heterotetramer with a Cas1 homodimer.</text>
</comment>
<organism evidence="10 11">
    <name type="scientific">Candidatus Roizmanbacteria bacterium RIFCSPLOWO2_01_FULL_37_16</name>
    <dbReference type="NCBI Taxonomy" id="1802058"/>
    <lineage>
        <taxon>Bacteria</taxon>
        <taxon>Candidatus Roizmaniibacteriota</taxon>
    </lineage>
</organism>
<evidence type="ECO:0000256" key="3">
    <source>
        <dbReference type="ARBA" id="ARBA00022759"/>
    </source>
</evidence>
<evidence type="ECO:0000256" key="6">
    <source>
        <dbReference type="ARBA" id="ARBA00023118"/>
    </source>
</evidence>
<keyword evidence="6 7" id="KW-0051">Antiviral defense</keyword>
<dbReference type="SUPFAM" id="SSF143430">
    <property type="entry name" value="TTP0101/SSO1404-like"/>
    <property type="match status" value="1"/>
</dbReference>
<keyword evidence="3 7" id="KW-0255">Endonuclease</keyword>
<keyword evidence="2 7" id="KW-0479">Metal-binding</keyword>
<keyword evidence="4 7" id="KW-0378">Hydrolase</keyword>
<comment type="similarity">
    <text evidence="7">Belongs to the CRISPR-associated endoribonuclease Cas2 protein family.</text>
</comment>
<evidence type="ECO:0000256" key="5">
    <source>
        <dbReference type="ARBA" id="ARBA00022842"/>
    </source>
</evidence>
<gene>
    <name evidence="7" type="primary">cas2</name>
    <name evidence="10" type="ORF">A3B40_00010</name>
</gene>
<keyword evidence="1 7" id="KW-0540">Nuclease</keyword>
<keyword evidence="5 7" id="KW-0460">Magnesium</keyword>
<evidence type="ECO:0000256" key="1">
    <source>
        <dbReference type="ARBA" id="ARBA00022722"/>
    </source>
</evidence>
<dbReference type="GO" id="GO:0046872">
    <property type="term" value="F:metal ion binding"/>
    <property type="evidence" value="ECO:0007669"/>
    <property type="project" value="UniProtKB-UniRule"/>
</dbReference>
<evidence type="ECO:0000256" key="8">
    <source>
        <dbReference type="SAM" id="Phobius"/>
    </source>
</evidence>
<accession>A0A1F7IJN1</accession>
<dbReference type="Pfam" id="PF20803">
    <property type="entry name" value="PaaX_M"/>
    <property type="match status" value="1"/>
</dbReference>
<feature type="binding site" evidence="7">
    <location>
        <position position="136"/>
    </location>
    <ligand>
        <name>Mg(2+)</name>
        <dbReference type="ChEBI" id="CHEBI:18420"/>
        <note>catalytic</note>
    </ligand>
</feature>
<comment type="function">
    <text evidence="7">CRISPR (clustered regularly interspaced short palindromic repeat), is an adaptive immune system that provides protection against mobile genetic elements (viruses, transposable elements and conjugative plasmids). CRISPR clusters contain sequences complementary to antecedent mobile elements and target invading nucleic acids. CRISPR clusters are transcribed and processed into CRISPR RNA (crRNA). Functions as a ssRNA-specific endoribonuclease. Involved in the integration of spacer DNA into the CRISPR cassette.</text>
</comment>
<protein>
    <recommendedName>
        <fullName evidence="7">CRISPR-associated endoribonuclease Cas2</fullName>
        <ecNumber evidence="7">3.1.-.-</ecNumber>
    </recommendedName>
</protein>
<name>A0A1F7IJN1_9BACT</name>
<dbReference type="GO" id="GO:0004521">
    <property type="term" value="F:RNA endonuclease activity"/>
    <property type="evidence" value="ECO:0007669"/>
    <property type="project" value="InterPro"/>
</dbReference>
<evidence type="ECO:0000313" key="11">
    <source>
        <dbReference type="Proteomes" id="UP000178040"/>
    </source>
</evidence>
<dbReference type="InterPro" id="IPR021127">
    <property type="entry name" value="CRISPR_associated_Cas2"/>
</dbReference>
<comment type="cofactor">
    <cofactor evidence="7">
        <name>Mg(2+)</name>
        <dbReference type="ChEBI" id="CHEBI:18420"/>
    </cofactor>
</comment>
<evidence type="ECO:0000259" key="9">
    <source>
        <dbReference type="Pfam" id="PF20803"/>
    </source>
</evidence>
<evidence type="ECO:0000256" key="7">
    <source>
        <dbReference type="HAMAP-Rule" id="MF_01471"/>
    </source>
</evidence>
<dbReference type="GO" id="GO:0043571">
    <property type="term" value="P:maintenance of CRISPR repeat elements"/>
    <property type="evidence" value="ECO:0007669"/>
    <property type="project" value="UniProtKB-UniRule"/>
</dbReference>
<evidence type="ECO:0000313" key="10">
    <source>
        <dbReference type="EMBL" id="OGK43553.1"/>
    </source>
</evidence>
<feature type="domain" description="Transcriptional repressor PaaX-like central Cas2-like" evidence="9">
    <location>
        <begin position="124"/>
        <end position="203"/>
    </location>
</feature>
<dbReference type="AlphaFoldDB" id="A0A1F7IJN1"/>
<reference evidence="10 11" key="1">
    <citation type="journal article" date="2016" name="Nat. Commun.">
        <title>Thousands of microbial genomes shed light on interconnected biogeochemical processes in an aquifer system.</title>
        <authorList>
            <person name="Anantharaman K."/>
            <person name="Brown C.T."/>
            <person name="Hug L.A."/>
            <person name="Sharon I."/>
            <person name="Castelle C.J."/>
            <person name="Probst A.J."/>
            <person name="Thomas B.C."/>
            <person name="Singh A."/>
            <person name="Wilkins M.J."/>
            <person name="Karaoz U."/>
            <person name="Brodie E.L."/>
            <person name="Williams K.H."/>
            <person name="Hubbard S.S."/>
            <person name="Banfield J.F."/>
        </authorList>
    </citation>
    <scope>NUCLEOTIDE SEQUENCE [LARGE SCALE GENOMIC DNA]</scope>
</reference>
<dbReference type="NCBIfam" id="TIGR01573">
    <property type="entry name" value="cas2"/>
    <property type="match status" value="1"/>
</dbReference>